<dbReference type="EMBL" id="VSRR010000210">
    <property type="protein sequence ID" value="MPC12327.1"/>
    <property type="molecule type" value="Genomic_DNA"/>
</dbReference>
<comment type="caution">
    <text evidence="2">The sequence shown here is derived from an EMBL/GenBank/DDBJ whole genome shotgun (WGS) entry which is preliminary data.</text>
</comment>
<feature type="compositionally biased region" description="Polar residues" evidence="1">
    <location>
        <begin position="27"/>
        <end position="47"/>
    </location>
</feature>
<sequence length="73" mass="7955">MWLVQEKADPRHQVSRLEATIDGPHSCQHSPLSLAQHTPHTNTQLSTASAKIESECVLVRECSQPHAAGLMGT</sequence>
<dbReference type="AlphaFoldDB" id="A0A5B7CR91"/>
<protein>
    <submittedName>
        <fullName evidence="2">Uncharacterized protein</fullName>
    </submittedName>
</protein>
<accession>A0A5B7CR91</accession>
<dbReference type="Proteomes" id="UP000324222">
    <property type="component" value="Unassembled WGS sequence"/>
</dbReference>
<dbReference type="OrthoDB" id="10006958at2759"/>
<feature type="region of interest" description="Disordered" evidence="1">
    <location>
        <begin position="22"/>
        <end position="47"/>
    </location>
</feature>
<organism evidence="2 3">
    <name type="scientific">Portunus trituberculatus</name>
    <name type="common">Swimming crab</name>
    <name type="synonym">Neptunus trituberculatus</name>
    <dbReference type="NCBI Taxonomy" id="210409"/>
    <lineage>
        <taxon>Eukaryota</taxon>
        <taxon>Metazoa</taxon>
        <taxon>Ecdysozoa</taxon>
        <taxon>Arthropoda</taxon>
        <taxon>Crustacea</taxon>
        <taxon>Multicrustacea</taxon>
        <taxon>Malacostraca</taxon>
        <taxon>Eumalacostraca</taxon>
        <taxon>Eucarida</taxon>
        <taxon>Decapoda</taxon>
        <taxon>Pleocyemata</taxon>
        <taxon>Brachyura</taxon>
        <taxon>Eubrachyura</taxon>
        <taxon>Portunoidea</taxon>
        <taxon>Portunidae</taxon>
        <taxon>Portuninae</taxon>
        <taxon>Portunus</taxon>
    </lineage>
</organism>
<evidence type="ECO:0000313" key="3">
    <source>
        <dbReference type="Proteomes" id="UP000324222"/>
    </source>
</evidence>
<gene>
    <name evidence="2" type="ORF">E2C01_005013</name>
</gene>
<name>A0A5B7CR91_PORTR</name>
<evidence type="ECO:0000313" key="2">
    <source>
        <dbReference type="EMBL" id="MPC12327.1"/>
    </source>
</evidence>
<reference evidence="2 3" key="1">
    <citation type="submission" date="2019-05" db="EMBL/GenBank/DDBJ databases">
        <title>Another draft genome of Portunus trituberculatus and its Hox gene families provides insights of decapod evolution.</title>
        <authorList>
            <person name="Jeong J.-H."/>
            <person name="Song I."/>
            <person name="Kim S."/>
            <person name="Choi T."/>
            <person name="Kim D."/>
            <person name="Ryu S."/>
            <person name="Kim W."/>
        </authorList>
    </citation>
    <scope>NUCLEOTIDE SEQUENCE [LARGE SCALE GENOMIC DNA]</scope>
    <source>
        <tissue evidence="2">Muscle</tissue>
    </source>
</reference>
<proteinExistence type="predicted"/>
<keyword evidence="3" id="KW-1185">Reference proteome</keyword>
<evidence type="ECO:0000256" key="1">
    <source>
        <dbReference type="SAM" id="MobiDB-lite"/>
    </source>
</evidence>